<accession>A0AAD9VC39</accession>
<dbReference type="Gene3D" id="3.90.320.10">
    <property type="match status" value="1"/>
</dbReference>
<dbReference type="Proteomes" id="UP001249851">
    <property type="component" value="Unassembled WGS sequence"/>
</dbReference>
<dbReference type="GO" id="GO:0006281">
    <property type="term" value="P:DNA repair"/>
    <property type="evidence" value="ECO:0007669"/>
    <property type="project" value="UniProtKB-ARBA"/>
</dbReference>
<dbReference type="CDD" id="cd22343">
    <property type="entry name" value="PDDEXK_lambda_exonuclease-like"/>
    <property type="match status" value="1"/>
</dbReference>
<comment type="caution">
    <text evidence="1">The sequence shown here is derived from an EMBL/GenBank/DDBJ whole genome shotgun (WGS) entry which is preliminary data.</text>
</comment>
<proteinExistence type="predicted"/>
<name>A0AAD9VC39_ACRCE</name>
<dbReference type="EMBL" id="JARQWQ010000011">
    <property type="protein sequence ID" value="KAK2568981.1"/>
    <property type="molecule type" value="Genomic_DNA"/>
</dbReference>
<dbReference type="InterPro" id="IPR051703">
    <property type="entry name" value="NF-kappa-B_Signaling_Reg"/>
</dbReference>
<evidence type="ECO:0008006" key="3">
    <source>
        <dbReference type="Google" id="ProtNLM"/>
    </source>
</evidence>
<keyword evidence="2" id="KW-1185">Reference proteome</keyword>
<dbReference type="InterPro" id="IPR011335">
    <property type="entry name" value="Restrct_endonuc-II-like"/>
</dbReference>
<reference evidence="1" key="1">
    <citation type="journal article" date="2023" name="G3 (Bethesda)">
        <title>Whole genome assembly and annotation of the endangered Caribbean coral Acropora cervicornis.</title>
        <authorList>
            <person name="Selwyn J.D."/>
            <person name="Vollmer S.V."/>
        </authorList>
    </citation>
    <scope>NUCLEOTIDE SEQUENCE</scope>
    <source>
        <strain evidence="1">K2</strain>
    </source>
</reference>
<dbReference type="PANTHER" id="PTHR46609:SF8">
    <property type="entry name" value="YQAJ VIRAL RECOMBINASE DOMAIN-CONTAINING PROTEIN"/>
    <property type="match status" value="1"/>
</dbReference>
<dbReference type="PANTHER" id="PTHR46609">
    <property type="entry name" value="EXONUCLEASE, PHAGE-TYPE/RECB, C-TERMINAL DOMAIN-CONTAINING PROTEIN"/>
    <property type="match status" value="1"/>
</dbReference>
<sequence length="428" mass="49334">MDDRLTEYDIPGSSLSDRRPSELKNHELRFWLKYRNDSAKGLRTKAQLVKRVEEYISQGKDSFLVDPDPNLLCTKRKVSKQGASCSGVDSSSDVPIKLKVKFPQAGWGSRLDKMLLFTKAEMNKYNENSGKWLGSSHHSVPTSWKKGKTFLEDEYLKNIECTSDKKHFYFRIKVQKIWSTMLTKILKKHAPAGFKLGTEKAGGESDEHDLSNEKKDFVRKLQLDEDDINELDPAKSEKWKSERRYRFTSCKFHIISHRQRNHETFAKSLMHPKSFTSRHTSHGIKYESEAISAYAKQINSRSMPVQVFKSGLVVYKKKSCTKPFGLLEVKCPETKFLVTPLEACSDSNFCCENIDGKCKLKVQGQMEITGAEWCDFVVLTKKGMSVEKIAFNRHYWSDLERKLLLYYYGHFIDFAAAEMLLRHNTAGL</sequence>
<protein>
    <recommendedName>
        <fullName evidence="3">YqaJ viral recombinase domain-containing protein</fullName>
    </recommendedName>
</protein>
<gene>
    <name evidence="1" type="ORF">P5673_007094</name>
</gene>
<reference evidence="1" key="2">
    <citation type="journal article" date="2023" name="Science">
        <title>Genomic signatures of disease resistance in endangered staghorn corals.</title>
        <authorList>
            <person name="Vollmer S.V."/>
            <person name="Selwyn J.D."/>
            <person name="Despard B.A."/>
            <person name="Roesel C.L."/>
        </authorList>
    </citation>
    <scope>NUCLEOTIDE SEQUENCE</scope>
    <source>
        <strain evidence="1">K2</strain>
    </source>
</reference>
<dbReference type="AlphaFoldDB" id="A0AAD9VC39"/>
<evidence type="ECO:0000313" key="1">
    <source>
        <dbReference type="EMBL" id="KAK2568981.1"/>
    </source>
</evidence>
<dbReference type="InterPro" id="IPR011604">
    <property type="entry name" value="PDDEXK-like_dom_sf"/>
</dbReference>
<organism evidence="1 2">
    <name type="scientific">Acropora cervicornis</name>
    <name type="common">Staghorn coral</name>
    <dbReference type="NCBI Taxonomy" id="6130"/>
    <lineage>
        <taxon>Eukaryota</taxon>
        <taxon>Metazoa</taxon>
        <taxon>Cnidaria</taxon>
        <taxon>Anthozoa</taxon>
        <taxon>Hexacorallia</taxon>
        <taxon>Scleractinia</taxon>
        <taxon>Astrocoeniina</taxon>
        <taxon>Acroporidae</taxon>
        <taxon>Acropora</taxon>
    </lineage>
</organism>
<dbReference type="SUPFAM" id="SSF52980">
    <property type="entry name" value="Restriction endonuclease-like"/>
    <property type="match status" value="1"/>
</dbReference>
<evidence type="ECO:0000313" key="2">
    <source>
        <dbReference type="Proteomes" id="UP001249851"/>
    </source>
</evidence>